<evidence type="ECO:0000313" key="6">
    <source>
        <dbReference type="EMBL" id="KAF6507113.1"/>
    </source>
</evidence>
<feature type="region of interest" description="Disordered" evidence="3">
    <location>
        <begin position="1"/>
        <end position="47"/>
    </location>
</feature>
<comment type="subcellular location">
    <subcellularLocation>
        <location evidence="1">Nucleus</location>
    </subcellularLocation>
</comment>
<dbReference type="PANTHER" id="PTHR11269:SF13">
    <property type="entry name" value="PERIOD CIRCADIAN PROTEIN HOMOLOG 3"/>
    <property type="match status" value="1"/>
</dbReference>
<dbReference type="InterPro" id="IPR048814">
    <property type="entry name" value="Per1-3_PAS-A"/>
</dbReference>
<dbReference type="GO" id="GO:0005737">
    <property type="term" value="C:cytoplasm"/>
    <property type="evidence" value="ECO:0007669"/>
    <property type="project" value="TreeGrafter"/>
</dbReference>
<dbReference type="GO" id="GO:0032922">
    <property type="term" value="P:circadian regulation of gene expression"/>
    <property type="evidence" value="ECO:0007669"/>
    <property type="project" value="TreeGrafter"/>
</dbReference>
<evidence type="ECO:0000256" key="3">
    <source>
        <dbReference type="SAM" id="MobiDB-lite"/>
    </source>
</evidence>
<dbReference type="AlphaFoldDB" id="A0A7J8KDZ7"/>
<dbReference type="InterPro" id="IPR050760">
    <property type="entry name" value="Period_circadian_regulator"/>
</dbReference>
<dbReference type="EMBL" id="JACASE010000001">
    <property type="protein sequence ID" value="KAF6507113.1"/>
    <property type="molecule type" value="Genomic_DNA"/>
</dbReference>
<gene>
    <name evidence="6" type="ORF">HJG63_015143</name>
</gene>
<feature type="domain" description="Period circadian protein homolog PER 1-3 bHLH-like" evidence="5">
    <location>
        <begin position="65"/>
        <end position="121"/>
    </location>
</feature>
<dbReference type="GO" id="GO:0000976">
    <property type="term" value="F:transcription cis-regulatory region binding"/>
    <property type="evidence" value="ECO:0007669"/>
    <property type="project" value="TreeGrafter"/>
</dbReference>
<evidence type="ECO:0000259" key="4">
    <source>
        <dbReference type="Pfam" id="PF21353"/>
    </source>
</evidence>
<reference evidence="6 7" key="1">
    <citation type="journal article" date="2020" name="Nature">
        <title>Six reference-quality genomes reveal evolution of bat adaptations.</title>
        <authorList>
            <person name="Jebb D."/>
            <person name="Huang Z."/>
            <person name="Pippel M."/>
            <person name="Hughes G.M."/>
            <person name="Lavrichenko K."/>
            <person name="Devanna P."/>
            <person name="Winkler S."/>
            <person name="Jermiin L.S."/>
            <person name="Skirmuntt E.C."/>
            <person name="Katzourakis A."/>
            <person name="Burkitt-Gray L."/>
            <person name="Ray D.A."/>
            <person name="Sullivan K.A.M."/>
            <person name="Roscito J.G."/>
            <person name="Kirilenko B.M."/>
            <person name="Davalos L.M."/>
            <person name="Corthals A.P."/>
            <person name="Power M.L."/>
            <person name="Jones G."/>
            <person name="Ransome R.D."/>
            <person name="Dechmann D.K.N."/>
            <person name="Locatelli A.G."/>
            <person name="Puechmaille S.J."/>
            <person name="Fedrigo O."/>
            <person name="Jarvis E.D."/>
            <person name="Hiller M."/>
            <person name="Vernes S.C."/>
            <person name="Myers E.W."/>
            <person name="Teeling E.C."/>
        </authorList>
    </citation>
    <scope>NUCLEOTIDE SEQUENCE [LARGE SCALE GENOMIC DNA]</scope>
    <source>
        <strain evidence="6">MRouAeg1</strain>
        <tissue evidence="6">Muscle</tissue>
    </source>
</reference>
<evidence type="ECO:0000256" key="1">
    <source>
        <dbReference type="ARBA" id="ARBA00004123"/>
    </source>
</evidence>
<dbReference type="GO" id="GO:0043153">
    <property type="term" value="P:entrainment of circadian clock by photoperiod"/>
    <property type="evidence" value="ECO:0007669"/>
    <property type="project" value="TreeGrafter"/>
</dbReference>
<dbReference type="GO" id="GO:0000122">
    <property type="term" value="P:negative regulation of transcription by RNA polymerase II"/>
    <property type="evidence" value="ECO:0007669"/>
    <property type="project" value="TreeGrafter"/>
</dbReference>
<organism evidence="6 7">
    <name type="scientific">Rousettus aegyptiacus</name>
    <name type="common">Egyptian fruit bat</name>
    <name type="synonym">Pteropus aegyptiacus</name>
    <dbReference type="NCBI Taxonomy" id="9407"/>
    <lineage>
        <taxon>Eukaryota</taxon>
        <taxon>Metazoa</taxon>
        <taxon>Chordata</taxon>
        <taxon>Craniata</taxon>
        <taxon>Vertebrata</taxon>
        <taxon>Euteleostomi</taxon>
        <taxon>Mammalia</taxon>
        <taxon>Eutheria</taxon>
        <taxon>Laurasiatheria</taxon>
        <taxon>Chiroptera</taxon>
        <taxon>Yinpterochiroptera</taxon>
        <taxon>Pteropodoidea</taxon>
        <taxon>Pteropodidae</taxon>
        <taxon>Rousettinae</taxon>
        <taxon>Rousettus</taxon>
    </lineage>
</organism>
<evidence type="ECO:0000259" key="5">
    <source>
        <dbReference type="Pfam" id="PF23170"/>
    </source>
</evidence>
<dbReference type="GO" id="GO:0005634">
    <property type="term" value="C:nucleus"/>
    <property type="evidence" value="ECO:0007669"/>
    <property type="project" value="UniProtKB-SubCell"/>
</dbReference>
<dbReference type="PANTHER" id="PTHR11269">
    <property type="entry name" value="PERIOD CIRCADIAN PROTEIN"/>
    <property type="match status" value="1"/>
</dbReference>
<comment type="caution">
    <text evidence="6">The sequence shown here is derived from an EMBL/GenBank/DDBJ whole genome shotgun (WGS) entry which is preliminary data.</text>
</comment>
<dbReference type="Gene3D" id="3.30.450.20">
    <property type="entry name" value="PAS domain"/>
    <property type="match status" value="1"/>
</dbReference>
<sequence>MDPFEDLEMSSSKSHGSRGNEPNEGGGPGASSAETLGKGPEETWGQKCQLQSKYLESSNSEQQDRNRVSEELITVVQEMKKYFPSEKHNKPSTLDALNYALRCVHSVQANSEFFQILSQNGAPQTDVTAYSLEELATIASEHTSKNTDTFVAVFSFLSGRLVHISEQATSILNCKKDFLESSHFVELLAPQDVRVFCTHTAHAQLPFWDNWIRRGNRTDIQMLILPHKDQFQHYLEHTNYMGFFFYFFVFKKKTMIQIAFLMLLI</sequence>
<protein>
    <submittedName>
        <fullName evidence="6">Period circadian regulator 3</fullName>
    </submittedName>
</protein>
<keyword evidence="7" id="KW-1185">Reference proteome</keyword>
<dbReference type="Pfam" id="PF23170">
    <property type="entry name" value="bHLH_PER"/>
    <property type="match status" value="1"/>
</dbReference>
<feature type="domain" description="Period circadian protein homolog 1-3 PAS-A" evidence="4">
    <location>
        <begin position="148"/>
        <end position="220"/>
    </location>
</feature>
<dbReference type="GO" id="GO:0001222">
    <property type="term" value="F:transcription corepressor binding"/>
    <property type="evidence" value="ECO:0007669"/>
    <property type="project" value="TreeGrafter"/>
</dbReference>
<dbReference type="InterPro" id="IPR057310">
    <property type="entry name" value="PER1-3_bHLH"/>
</dbReference>
<name>A0A7J8KDZ7_ROUAE</name>
<evidence type="ECO:0000313" key="7">
    <source>
        <dbReference type="Proteomes" id="UP000593571"/>
    </source>
</evidence>
<accession>A0A7J8KDZ7</accession>
<evidence type="ECO:0000256" key="2">
    <source>
        <dbReference type="ARBA" id="ARBA00023242"/>
    </source>
</evidence>
<proteinExistence type="predicted"/>
<keyword evidence="2" id="KW-0539">Nucleus</keyword>
<dbReference type="Proteomes" id="UP000593571">
    <property type="component" value="Unassembled WGS sequence"/>
</dbReference>
<dbReference type="Pfam" id="PF21353">
    <property type="entry name" value="Per3-like_PAS-A"/>
    <property type="match status" value="1"/>
</dbReference>